<organism evidence="1">
    <name type="scientific">Albugo laibachii Nc14</name>
    <dbReference type="NCBI Taxonomy" id="890382"/>
    <lineage>
        <taxon>Eukaryota</taxon>
        <taxon>Sar</taxon>
        <taxon>Stramenopiles</taxon>
        <taxon>Oomycota</taxon>
        <taxon>Peronosporomycetes</taxon>
        <taxon>Albuginales</taxon>
        <taxon>Albuginaceae</taxon>
        <taxon>Albugo</taxon>
    </lineage>
</organism>
<dbReference type="EMBL" id="FR824091">
    <property type="protein sequence ID" value="CCA18203.1"/>
    <property type="molecule type" value="Genomic_DNA"/>
</dbReference>
<evidence type="ECO:0000313" key="1">
    <source>
        <dbReference type="EMBL" id="CCA18203.1"/>
    </source>
</evidence>
<reference evidence="1" key="1">
    <citation type="journal article" date="2011" name="PLoS Biol.">
        <title>Gene gain and loss during evolution of obligate parasitism in the white rust pathogen of Arabidopsis thaliana.</title>
        <authorList>
            <person name="Kemen E."/>
            <person name="Gardiner A."/>
            <person name="Schultz-Larsen T."/>
            <person name="Kemen A.C."/>
            <person name="Balmuth A.L."/>
            <person name="Robert-Seilaniantz A."/>
            <person name="Bailey K."/>
            <person name="Holub E."/>
            <person name="Studholme D.J."/>
            <person name="Maclean D."/>
            <person name="Jones J.D."/>
        </authorList>
    </citation>
    <scope>NUCLEOTIDE SEQUENCE</scope>
</reference>
<accession>F0WAN2</accession>
<protein>
    <submittedName>
        <fullName evidence="1">AlNc14C46G3746 protein</fullName>
    </submittedName>
</protein>
<sequence>MEDEIVDADLKLAKTGFKKLRADEFKAYVEVNHFGRAESEKAELKPKLDLVISEINLGELELYLAELKGDQLERE</sequence>
<name>F0WAN2_9STRA</name>
<dbReference type="AlphaFoldDB" id="F0WAN2"/>
<gene>
    <name evidence="1" type="primary">AlNc14C46G3746</name>
    <name evidence="1" type="ORF">ALNC14_043460</name>
</gene>
<reference evidence="1" key="2">
    <citation type="submission" date="2011-02" db="EMBL/GenBank/DDBJ databases">
        <authorList>
            <person name="MacLean D."/>
        </authorList>
    </citation>
    <scope>NUCLEOTIDE SEQUENCE</scope>
</reference>
<proteinExistence type="predicted"/>
<dbReference type="HOGENOM" id="CLU_2676220_0_0_1"/>